<dbReference type="GO" id="GO:0005737">
    <property type="term" value="C:cytoplasm"/>
    <property type="evidence" value="ECO:0007669"/>
    <property type="project" value="TreeGrafter"/>
</dbReference>
<keyword evidence="2" id="KW-1185">Reference proteome</keyword>
<dbReference type="InterPro" id="IPR040165">
    <property type="entry name" value="Diminuto-like"/>
</dbReference>
<sequence>MFYDLGVYGTPGPVRRKRGYYNRRLRGMRAMEAFIRKVGGYSFLYADIFLTEEEFNEMFDLEAYNRARKMYHAEGASPGCTRKSDPRLT</sequence>
<dbReference type="EMBL" id="NIVC01003285">
    <property type="protein sequence ID" value="PAA52190.1"/>
    <property type="molecule type" value="Genomic_DNA"/>
</dbReference>
<reference evidence="1 2" key="1">
    <citation type="submission" date="2017-06" db="EMBL/GenBank/DDBJ databases">
        <title>A platform for efficient transgenesis in Macrostomum lignano, a flatworm model organism for stem cell research.</title>
        <authorList>
            <person name="Berezikov E."/>
        </authorList>
    </citation>
    <scope>NUCLEOTIDE SEQUENCE [LARGE SCALE GENOMIC DNA]</scope>
    <source>
        <strain evidence="1">DV1</strain>
        <tissue evidence="1">Whole organism</tissue>
    </source>
</reference>
<name>A0A267DSB5_9PLAT</name>
<dbReference type="PANTHER" id="PTHR10801:SF2">
    <property type="entry name" value="FAD-BINDING PCMH-TYPE DOMAIN-CONTAINING PROTEIN"/>
    <property type="match status" value="1"/>
</dbReference>
<dbReference type="PANTHER" id="PTHR10801">
    <property type="entry name" value="24-DEHYDROCHOLESTEROL REDUCTASE"/>
    <property type="match status" value="1"/>
</dbReference>
<protein>
    <submittedName>
        <fullName evidence="1">Uncharacterized protein</fullName>
    </submittedName>
</protein>
<evidence type="ECO:0000313" key="1">
    <source>
        <dbReference type="EMBL" id="PAA52190.1"/>
    </source>
</evidence>
<dbReference type="GO" id="GO:0016020">
    <property type="term" value="C:membrane"/>
    <property type="evidence" value="ECO:0007669"/>
    <property type="project" value="TreeGrafter"/>
</dbReference>
<dbReference type="OrthoDB" id="415825at2759"/>
<organism evidence="1 2">
    <name type="scientific">Macrostomum lignano</name>
    <dbReference type="NCBI Taxonomy" id="282301"/>
    <lineage>
        <taxon>Eukaryota</taxon>
        <taxon>Metazoa</taxon>
        <taxon>Spiralia</taxon>
        <taxon>Lophotrochozoa</taxon>
        <taxon>Platyhelminthes</taxon>
        <taxon>Rhabditophora</taxon>
        <taxon>Macrostomorpha</taxon>
        <taxon>Macrostomida</taxon>
        <taxon>Macrostomidae</taxon>
        <taxon>Macrostomum</taxon>
    </lineage>
</organism>
<dbReference type="GO" id="GO:0000246">
    <property type="term" value="F:Delta24(24-1) sterol reductase activity"/>
    <property type="evidence" value="ECO:0007669"/>
    <property type="project" value="TreeGrafter"/>
</dbReference>
<gene>
    <name evidence="1" type="ORF">BOX15_Mlig017234g2</name>
</gene>
<dbReference type="GO" id="GO:0008202">
    <property type="term" value="P:steroid metabolic process"/>
    <property type="evidence" value="ECO:0007669"/>
    <property type="project" value="TreeGrafter"/>
</dbReference>
<dbReference type="AlphaFoldDB" id="A0A267DSB5"/>
<comment type="caution">
    <text evidence="1">The sequence shown here is derived from an EMBL/GenBank/DDBJ whole genome shotgun (WGS) entry which is preliminary data.</text>
</comment>
<dbReference type="STRING" id="282301.A0A267DSB5"/>
<evidence type="ECO:0000313" key="2">
    <source>
        <dbReference type="Proteomes" id="UP000215902"/>
    </source>
</evidence>
<proteinExistence type="predicted"/>
<dbReference type="Proteomes" id="UP000215902">
    <property type="component" value="Unassembled WGS sequence"/>
</dbReference>
<accession>A0A267DSB5</accession>